<dbReference type="PANTHER" id="PTHR28141">
    <property type="entry name" value="2',3'-CYCLIC-NUCLEOTIDE 3'-PHOSPHODIESTERASE"/>
    <property type="match status" value="1"/>
</dbReference>
<reference evidence="1 2" key="1">
    <citation type="submission" date="2024-01" db="EMBL/GenBank/DDBJ databases">
        <title>A draft genome for the cacao thread blight pathogen Marasmiellus scandens.</title>
        <authorList>
            <person name="Baruah I.K."/>
            <person name="Leung J."/>
            <person name="Bukari Y."/>
            <person name="Amoako-Attah I."/>
            <person name="Meinhardt L.W."/>
            <person name="Bailey B.A."/>
            <person name="Cohen S.P."/>
        </authorList>
    </citation>
    <scope>NUCLEOTIDE SEQUENCE [LARGE SCALE GENOMIC DNA]</scope>
    <source>
        <strain evidence="1 2">GH-19</strain>
    </source>
</reference>
<comment type="caution">
    <text evidence="1">The sequence shown here is derived from an EMBL/GenBank/DDBJ whole genome shotgun (WGS) entry which is preliminary data.</text>
</comment>
<dbReference type="Proteomes" id="UP001498398">
    <property type="component" value="Unassembled WGS sequence"/>
</dbReference>
<evidence type="ECO:0008006" key="3">
    <source>
        <dbReference type="Google" id="ProtNLM"/>
    </source>
</evidence>
<keyword evidence="2" id="KW-1185">Reference proteome</keyword>
<dbReference type="PANTHER" id="PTHR28141:SF1">
    <property type="entry name" value="2',3'-CYCLIC-NUCLEOTIDE 3'-PHOSPHODIESTERASE"/>
    <property type="match status" value="1"/>
</dbReference>
<sequence>MGYSLWLVPSEQQRKELESFMKNRSSLYEKKPDSRSYPNFKPHITLVAAPSLPSLDSILSPEITKTPVLFKPGSLRAGGGYLGAITLNISKTPELMQLHNAIVTRLRTVHKIEPNNRGFPHISLFYVQEDDERQRLVKELELSRKVMTKDNKLMLTCDPGSVTAKQMDGYMGAEIWLVDCTSREVERWNVKEKRKI</sequence>
<dbReference type="SUPFAM" id="SSF55144">
    <property type="entry name" value="LigT-like"/>
    <property type="match status" value="1"/>
</dbReference>
<evidence type="ECO:0000313" key="2">
    <source>
        <dbReference type="Proteomes" id="UP001498398"/>
    </source>
</evidence>
<protein>
    <recommendedName>
        <fullName evidence="3">LigT-like protein</fullName>
    </recommendedName>
</protein>
<dbReference type="EMBL" id="JBANRG010000052">
    <property type="protein sequence ID" value="KAK7444058.1"/>
    <property type="molecule type" value="Genomic_DNA"/>
</dbReference>
<dbReference type="InterPro" id="IPR009097">
    <property type="entry name" value="Cyclic_Pdiesterase"/>
</dbReference>
<proteinExistence type="predicted"/>
<organism evidence="1 2">
    <name type="scientific">Marasmiellus scandens</name>
    <dbReference type="NCBI Taxonomy" id="2682957"/>
    <lineage>
        <taxon>Eukaryota</taxon>
        <taxon>Fungi</taxon>
        <taxon>Dikarya</taxon>
        <taxon>Basidiomycota</taxon>
        <taxon>Agaricomycotina</taxon>
        <taxon>Agaricomycetes</taxon>
        <taxon>Agaricomycetidae</taxon>
        <taxon>Agaricales</taxon>
        <taxon>Marasmiineae</taxon>
        <taxon>Omphalotaceae</taxon>
        <taxon>Marasmiellus</taxon>
    </lineage>
</organism>
<gene>
    <name evidence="1" type="ORF">VKT23_015455</name>
</gene>
<name>A0ABR1J0Y4_9AGAR</name>
<accession>A0ABR1J0Y4</accession>
<dbReference type="Gene3D" id="3.90.1140.10">
    <property type="entry name" value="Cyclic phosphodiesterase"/>
    <property type="match status" value="1"/>
</dbReference>
<evidence type="ECO:0000313" key="1">
    <source>
        <dbReference type="EMBL" id="KAK7444058.1"/>
    </source>
</evidence>
<dbReference type="Pfam" id="PF07823">
    <property type="entry name" value="CPDase"/>
    <property type="match status" value="1"/>
</dbReference>
<dbReference type="InterPro" id="IPR012386">
    <property type="entry name" value="Cyclic-nucl_3Pdiesterase"/>
</dbReference>